<dbReference type="InterPro" id="IPR007867">
    <property type="entry name" value="GMC_OxRtase_C"/>
</dbReference>
<sequence>MGITSSKTTVDEPELYATPLPSGAPNDKPQADWKSYDYVVVGGGTAGCVLASRLSEDPDVSVLILEAGPSHEGQLMSRMPLGFSKLLQGDCDWDYETTSQPNLEGRSLSWARGKMLGGTSGLNALVYHRSSPDDFDNWVRRGGEGWGYEAMRRYFDKSERVVSDPQAPIDTSHHGLSGLWKVRSFPITTISTRFIEAAERVGIPRKTDFTTSEGTIGAGPCMTFIDEKGERSSAASAYLPPSVLRRPNLTVAVRAMVEQILFTPVADGAPPRAAGVRLAARRSGPHFGVAAKREVVLCAGAIASPQLLMVSGIGPAEHLRKHRIEVVRDAPDVGQHLSEHVNSGSMIYRAKLGMTLDALNRPLNAISALVRWLITGGGPMSVPPTEAAIFVRSDDESLPYAPKGRAPTQTVSRSSGPGAPDLEIVFCPMTIIRINTGFLVPPSDVEGVTIGAILLHPESNGSITLQSPSIWDKPLIDAQYLASENDVKVLLKGMRLTLRLAKTEPLASCFQPIARAKEGVDHYWASNVDPDTVTDEELEKLLRRNAQSAWHPTCTVRMGTDPATSAVDPELRVHGVQGLRVVDASVFPAQVSGHTCAVVIALAERAADLITGKVTV</sequence>
<evidence type="ECO:0000313" key="7">
    <source>
        <dbReference type="EMBL" id="KAH9840952.1"/>
    </source>
</evidence>
<comment type="cofactor">
    <cofactor evidence="1">
        <name>FAD</name>
        <dbReference type="ChEBI" id="CHEBI:57692"/>
    </cofactor>
</comment>
<gene>
    <name evidence="7" type="ORF">C8Q71DRAFT_904972</name>
</gene>
<keyword evidence="8" id="KW-1185">Reference proteome</keyword>
<evidence type="ECO:0000256" key="1">
    <source>
        <dbReference type="ARBA" id="ARBA00001974"/>
    </source>
</evidence>
<dbReference type="SUPFAM" id="SSF54373">
    <property type="entry name" value="FAD-linked reductases, C-terminal domain"/>
    <property type="match status" value="1"/>
</dbReference>
<dbReference type="Proteomes" id="UP000814176">
    <property type="component" value="Unassembled WGS sequence"/>
</dbReference>
<dbReference type="InterPro" id="IPR012132">
    <property type="entry name" value="GMC_OxRdtase"/>
</dbReference>
<dbReference type="GeneID" id="72009607"/>
<dbReference type="PANTHER" id="PTHR11552">
    <property type="entry name" value="GLUCOSE-METHANOL-CHOLINE GMC OXIDOREDUCTASE"/>
    <property type="match status" value="1"/>
</dbReference>
<dbReference type="Pfam" id="PF05199">
    <property type="entry name" value="GMC_oxred_C"/>
    <property type="match status" value="1"/>
</dbReference>
<dbReference type="RefSeq" id="XP_047782418.1">
    <property type="nucleotide sequence ID" value="XM_047928875.1"/>
</dbReference>
<dbReference type="EMBL" id="JADCUA010000004">
    <property type="protein sequence ID" value="KAH9840952.1"/>
    <property type="molecule type" value="Genomic_DNA"/>
</dbReference>
<comment type="caution">
    <text evidence="7">The sequence shown here is derived from an EMBL/GenBank/DDBJ whole genome shotgun (WGS) entry which is preliminary data.</text>
</comment>
<dbReference type="Pfam" id="PF00732">
    <property type="entry name" value="GMC_oxred_N"/>
    <property type="match status" value="1"/>
</dbReference>
<evidence type="ECO:0000256" key="2">
    <source>
        <dbReference type="ARBA" id="ARBA00010790"/>
    </source>
</evidence>
<dbReference type="InterPro" id="IPR036188">
    <property type="entry name" value="FAD/NAD-bd_sf"/>
</dbReference>
<dbReference type="InterPro" id="IPR000172">
    <property type="entry name" value="GMC_OxRdtase_N"/>
</dbReference>
<proteinExistence type="inferred from homology"/>
<dbReference type="PIRSF" id="PIRSF000137">
    <property type="entry name" value="Alcohol_oxidase"/>
    <property type="match status" value="1"/>
</dbReference>
<dbReference type="Gene3D" id="3.50.50.60">
    <property type="entry name" value="FAD/NAD(P)-binding domain"/>
    <property type="match status" value="1"/>
</dbReference>
<evidence type="ECO:0000256" key="5">
    <source>
        <dbReference type="SAM" id="MobiDB-lite"/>
    </source>
</evidence>
<organism evidence="7 8">
    <name type="scientific">Rhodofomes roseus</name>
    <dbReference type="NCBI Taxonomy" id="34475"/>
    <lineage>
        <taxon>Eukaryota</taxon>
        <taxon>Fungi</taxon>
        <taxon>Dikarya</taxon>
        <taxon>Basidiomycota</taxon>
        <taxon>Agaricomycotina</taxon>
        <taxon>Agaricomycetes</taxon>
        <taxon>Polyporales</taxon>
        <taxon>Rhodofomes</taxon>
    </lineage>
</organism>
<dbReference type="SUPFAM" id="SSF51905">
    <property type="entry name" value="FAD/NAD(P)-binding domain"/>
    <property type="match status" value="1"/>
</dbReference>
<protein>
    <submittedName>
        <fullName evidence="7">GMC oxidoreductase</fullName>
    </submittedName>
</protein>
<dbReference type="Gene3D" id="3.30.560.10">
    <property type="entry name" value="Glucose Oxidase, domain 3"/>
    <property type="match status" value="1"/>
</dbReference>
<feature type="domain" description="Glucose-methanol-choline oxidoreductase N-terminal" evidence="6">
    <location>
        <begin position="300"/>
        <end position="314"/>
    </location>
</feature>
<accession>A0ABQ8KQP2</accession>
<evidence type="ECO:0000259" key="6">
    <source>
        <dbReference type="PROSITE" id="PS00624"/>
    </source>
</evidence>
<dbReference type="PROSITE" id="PS00624">
    <property type="entry name" value="GMC_OXRED_2"/>
    <property type="match status" value="1"/>
</dbReference>
<feature type="region of interest" description="Disordered" evidence="5">
    <location>
        <begin position="1"/>
        <end position="28"/>
    </location>
</feature>
<evidence type="ECO:0000313" key="8">
    <source>
        <dbReference type="Proteomes" id="UP000814176"/>
    </source>
</evidence>
<reference evidence="7 8" key="1">
    <citation type="journal article" date="2021" name="Environ. Microbiol.">
        <title>Gene family expansions and transcriptome signatures uncover fungal adaptations to wood decay.</title>
        <authorList>
            <person name="Hage H."/>
            <person name="Miyauchi S."/>
            <person name="Viragh M."/>
            <person name="Drula E."/>
            <person name="Min B."/>
            <person name="Chaduli D."/>
            <person name="Navarro D."/>
            <person name="Favel A."/>
            <person name="Norest M."/>
            <person name="Lesage-Meessen L."/>
            <person name="Balint B."/>
            <person name="Merenyi Z."/>
            <person name="de Eugenio L."/>
            <person name="Morin E."/>
            <person name="Martinez A.T."/>
            <person name="Baldrian P."/>
            <person name="Stursova M."/>
            <person name="Martinez M.J."/>
            <person name="Novotny C."/>
            <person name="Magnuson J.K."/>
            <person name="Spatafora J.W."/>
            <person name="Maurice S."/>
            <person name="Pangilinan J."/>
            <person name="Andreopoulos W."/>
            <person name="LaButti K."/>
            <person name="Hundley H."/>
            <person name="Na H."/>
            <person name="Kuo A."/>
            <person name="Barry K."/>
            <person name="Lipzen A."/>
            <person name="Henrissat B."/>
            <person name="Riley R."/>
            <person name="Ahrendt S."/>
            <person name="Nagy L.G."/>
            <person name="Grigoriev I.V."/>
            <person name="Martin F."/>
            <person name="Rosso M.N."/>
        </authorList>
    </citation>
    <scope>NUCLEOTIDE SEQUENCE [LARGE SCALE GENOMIC DNA]</scope>
    <source>
        <strain evidence="7 8">CIRM-BRFM 1785</strain>
    </source>
</reference>
<comment type="similarity">
    <text evidence="2">Belongs to the GMC oxidoreductase family.</text>
</comment>
<evidence type="ECO:0000256" key="4">
    <source>
        <dbReference type="ARBA" id="ARBA00022827"/>
    </source>
</evidence>
<dbReference type="PANTHER" id="PTHR11552:SF147">
    <property type="entry name" value="CHOLINE DEHYDROGENASE, MITOCHONDRIAL"/>
    <property type="match status" value="1"/>
</dbReference>
<keyword evidence="4" id="KW-0274">FAD</keyword>
<keyword evidence="3" id="KW-0285">Flavoprotein</keyword>
<evidence type="ECO:0000256" key="3">
    <source>
        <dbReference type="ARBA" id="ARBA00022630"/>
    </source>
</evidence>
<name>A0ABQ8KQP2_9APHY</name>